<dbReference type="EMBL" id="WFLM01000005">
    <property type="protein sequence ID" value="KAB8036996.1"/>
    <property type="molecule type" value="Genomic_DNA"/>
</dbReference>
<keyword evidence="2" id="KW-0732">Signal</keyword>
<dbReference type="OrthoDB" id="5295760at2"/>
<dbReference type="AlphaFoldDB" id="A0A6N6VPW2"/>
<comment type="caution">
    <text evidence="3">The sequence shown here is derived from an EMBL/GenBank/DDBJ whole genome shotgun (WGS) entry which is preliminary data.</text>
</comment>
<dbReference type="RefSeq" id="WP_153421413.1">
    <property type="nucleotide sequence ID" value="NZ_WFLM01000005.1"/>
</dbReference>
<feature type="chain" id="PRO_5026865416" evidence="2">
    <location>
        <begin position="26"/>
        <end position="242"/>
    </location>
</feature>
<evidence type="ECO:0000256" key="1">
    <source>
        <dbReference type="SAM" id="MobiDB-lite"/>
    </source>
</evidence>
<gene>
    <name evidence="3" type="ORF">GCL60_14250</name>
</gene>
<proteinExistence type="predicted"/>
<accession>A0A6N6VPW2</accession>
<evidence type="ECO:0000256" key="2">
    <source>
        <dbReference type="SAM" id="SignalP"/>
    </source>
</evidence>
<organism evidence="3 4">
    <name type="scientific">Silvanigrella paludirubra</name>
    <dbReference type="NCBI Taxonomy" id="2499159"/>
    <lineage>
        <taxon>Bacteria</taxon>
        <taxon>Pseudomonadati</taxon>
        <taxon>Bdellovibrionota</taxon>
        <taxon>Oligoflexia</taxon>
        <taxon>Silvanigrellales</taxon>
        <taxon>Silvanigrellaceae</taxon>
        <taxon>Silvanigrella</taxon>
    </lineage>
</organism>
<name>A0A6N6VPW2_9BACT</name>
<sequence length="242" mass="26476">MIVFLKKFFNKIIFFSFLTPLNIQAQNAQQEIPVQTPPLQGTGVQRVGSAAIPIPSQSLDLMGSPSVTLPKPQGISIQPVPMSPKKLPYDSTYMTGRIIYLNGVNINSIKNQELENVNINIDGNGNIYIDAPHYEIGVEQSYHPLMPGELPKFSKTEYSDLPVQKGVYSKETGKLAPMDKAPSTPLMQKEFAPSVPLKDQAPMQMKPQPSPSVETSSSPEALNNENPSAQNNIPKEATKGTN</sequence>
<evidence type="ECO:0000313" key="3">
    <source>
        <dbReference type="EMBL" id="KAB8036996.1"/>
    </source>
</evidence>
<dbReference type="Proteomes" id="UP000437748">
    <property type="component" value="Unassembled WGS sequence"/>
</dbReference>
<evidence type="ECO:0000313" key="4">
    <source>
        <dbReference type="Proteomes" id="UP000437748"/>
    </source>
</evidence>
<feature type="signal peptide" evidence="2">
    <location>
        <begin position="1"/>
        <end position="25"/>
    </location>
</feature>
<protein>
    <submittedName>
        <fullName evidence="3">Uncharacterized protein</fullName>
    </submittedName>
</protein>
<feature type="region of interest" description="Disordered" evidence="1">
    <location>
        <begin position="170"/>
        <end position="242"/>
    </location>
</feature>
<keyword evidence="4" id="KW-1185">Reference proteome</keyword>
<reference evidence="3 4" key="1">
    <citation type="submission" date="2019-10" db="EMBL/GenBank/DDBJ databases">
        <title>New species of Slilvanegrellaceae.</title>
        <authorList>
            <person name="Pitt A."/>
            <person name="Hahn M.W."/>
        </authorList>
    </citation>
    <scope>NUCLEOTIDE SEQUENCE [LARGE SCALE GENOMIC DNA]</scope>
    <source>
        <strain evidence="3 4">SP-Ram-0.45-NSY-1</strain>
    </source>
</reference>
<feature type="compositionally biased region" description="Polar residues" evidence="1">
    <location>
        <begin position="220"/>
        <end position="242"/>
    </location>
</feature>